<accession>A0ACC1XPJ0</accession>
<reference evidence="1 2" key="1">
    <citation type="journal article" date="2023" name="Science">
        <title>Complex scaffold remodeling in plant triterpene biosynthesis.</title>
        <authorList>
            <person name="De La Pena R."/>
            <person name="Hodgson H."/>
            <person name="Liu J.C."/>
            <person name="Stephenson M.J."/>
            <person name="Martin A.C."/>
            <person name="Owen C."/>
            <person name="Harkess A."/>
            <person name="Leebens-Mack J."/>
            <person name="Jimenez L.E."/>
            <person name="Osbourn A."/>
            <person name="Sattely E.S."/>
        </authorList>
    </citation>
    <scope>NUCLEOTIDE SEQUENCE [LARGE SCALE GENOMIC DNA]</scope>
    <source>
        <strain evidence="2">cv. JPN11</strain>
        <tissue evidence="1">Leaf</tissue>
    </source>
</reference>
<dbReference type="EMBL" id="CM051401">
    <property type="protein sequence ID" value="KAJ4713263.1"/>
    <property type="molecule type" value="Genomic_DNA"/>
</dbReference>
<gene>
    <name evidence="1" type="ORF">OWV82_015380</name>
</gene>
<protein>
    <submittedName>
        <fullName evidence="1">UDP-glycosyltransferase</fullName>
    </submittedName>
</protein>
<keyword evidence="2" id="KW-1185">Reference proteome</keyword>
<name>A0ACC1XPJ0_MELAZ</name>
<comment type="caution">
    <text evidence="1">The sequence shown here is derived from an EMBL/GenBank/DDBJ whole genome shotgun (WGS) entry which is preliminary data.</text>
</comment>
<evidence type="ECO:0000313" key="1">
    <source>
        <dbReference type="EMBL" id="KAJ4713263.1"/>
    </source>
</evidence>
<dbReference type="Proteomes" id="UP001164539">
    <property type="component" value="Chromosome 8"/>
</dbReference>
<proteinExistence type="predicted"/>
<organism evidence="1 2">
    <name type="scientific">Melia azedarach</name>
    <name type="common">Chinaberry tree</name>
    <dbReference type="NCBI Taxonomy" id="155640"/>
    <lineage>
        <taxon>Eukaryota</taxon>
        <taxon>Viridiplantae</taxon>
        <taxon>Streptophyta</taxon>
        <taxon>Embryophyta</taxon>
        <taxon>Tracheophyta</taxon>
        <taxon>Spermatophyta</taxon>
        <taxon>Magnoliopsida</taxon>
        <taxon>eudicotyledons</taxon>
        <taxon>Gunneridae</taxon>
        <taxon>Pentapetalae</taxon>
        <taxon>rosids</taxon>
        <taxon>malvids</taxon>
        <taxon>Sapindales</taxon>
        <taxon>Meliaceae</taxon>
        <taxon>Melia</taxon>
    </lineage>
</organism>
<evidence type="ECO:0000313" key="2">
    <source>
        <dbReference type="Proteomes" id="UP001164539"/>
    </source>
</evidence>
<sequence length="157" mass="17224">MIRIGNFLRNGASGNISSWGIVVNTSTHLKQVYIEHIMKQVGHNRVWAVGPVLPMDGDDLADGCTNRGGSSTVLCNEVMTWLNGHEDGSVAYLCFGSRGRLTRKQMDELAAGLKKTGVHFVWCVRQPKKGDVRDDWADIPDGFDDRVAGIRISLLGV</sequence>